<dbReference type="EMBL" id="BGPR01048541">
    <property type="protein sequence ID" value="GBO25551.1"/>
    <property type="molecule type" value="Genomic_DNA"/>
</dbReference>
<reference evidence="2 5" key="1">
    <citation type="journal article" date="2019" name="Sci. Rep.">
        <title>Orb-weaving spider Araneus ventricosus genome elucidates the spidroin gene catalogue.</title>
        <authorList>
            <person name="Kono N."/>
            <person name="Nakamura H."/>
            <person name="Ohtoshi R."/>
            <person name="Moran D.A.P."/>
            <person name="Shinohara A."/>
            <person name="Yoshida Y."/>
            <person name="Fujiwara M."/>
            <person name="Mori M."/>
            <person name="Tomita M."/>
            <person name="Arakawa K."/>
        </authorList>
    </citation>
    <scope>NUCLEOTIDE SEQUENCE [LARGE SCALE GENOMIC DNA]</scope>
</reference>
<keyword evidence="5" id="KW-1185">Reference proteome</keyword>
<evidence type="ECO:0000256" key="1">
    <source>
        <dbReference type="SAM" id="MobiDB-lite"/>
    </source>
</evidence>
<dbReference type="Proteomes" id="UP000499080">
    <property type="component" value="Unassembled WGS sequence"/>
</dbReference>
<dbReference type="EMBL" id="BGPR01048544">
    <property type="protein sequence ID" value="GBO25553.1"/>
    <property type="molecule type" value="Genomic_DNA"/>
</dbReference>
<dbReference type="AlphaFoldDB" id="A0A4Y2VP54"/>
<comment type="caution">
    <text evidence="2">The sequence shown here is derived from an EMBL/GenBank/DDBJ whole genome shotgun (WGS) entry which is preliminary data.</text>
</comment>
<feature type="region of interest" description="Disordered" evidence="1">
    <location>
        <begin position="29"/>
        <end position="49"/>
    </location>
</feature>
<evidence type="ECO:0000313" key="3">
    <source>
        <dbReference type="EMBL" id="GBO25551.1"/>
    </source>
</evidence>
<organism evidence="2 5">
    <name type="scientific">Araneus ventricosus</name>
    <name type="common">Orbweaver spider</name>
    <name type="synonym">Epeira ventricosa</name>
    <dbReference type="NCBI Taxonomy" id="182803"/>
    <lineage>
        <taxon>Eukaryota</taxon>
        <taxon>Metazoa</taxon>
        <taxon>Ecdysozoa</taxon>
        <taxon>Arthropoda</taxon>
        <taxon>Chelicerata</taxon>
        <taxon>Arachnida</taxon>
        <taxon>Araneae</taxon>
        <taxon>Araneomorphae</taxon>
        <taxon>Entelegynae</taxon>
        <taxon>Araneoidea</taxon>
        <taxon>Araneidae</taxon>
        <taxon>Araneus</taxon>
    </lineage>
</organism>
<evidence type="ECO:0000313" key="4">
    <source>
        <dbReference type="EMBL" id="GBO25553.1"/>
    </source>
</evidence>
<evidence type="ECO:0000313" key="2">
    <source>
        <dbReference type="EMBL" id="GBO25530.1"/>
    </source>
</evidence>
<gene>
    <name evidence="2" type="ORF">AVEN_143196_1</name>
    <name evidence="3" type="ORF">AVEN_3582_1</name>
    <name evidence="4" type="ORF">AVEN_65796_1</name>
</gene>
<sequence>TETPGTNFVTPLQYAGQAAVVRYRPRIRSVPGSKLNSTEDPSYIGPASR</sequence>
<accession>A0A4Y2VP54</accession>
<proteinExistence type="predicted"/>
<evidence type="ECO:0000313" key="5">
    <source>
        <dbReference type="Proteomes" id="UP000499080"/>
    </source>
</evidence>
<name>A0A4Y2VP54_ARAVE</name>
<feature type="non-terminal residue" evidence="2">
    <location>
        <position position="1"/>
    </location>
</feature>
<dbReference type="EMBL" id="BGPR01048519">
    <property type="protein sequence ID" value="GBO25530.1"/>
    <property type="molecule type" value="Genomic_DNA"/>
</dbReference>
<protein>
    <submittedName>
        <fullName evidence="2">Uncharacterized protein</fullName>
    </submittedName>
</protein>